<evidence type="ECO:0000256" key="4">
    <source>
        <dbReference type="PROSITE-ProRule" id="PRU01248"/>
    </source>
</evidence>
<keyword evidence="5" id="KW-0175">Coiled coil</keyword>
<dbReference type="GO" id="GO:0006310">
    <property type="term" value="P:DNA recombination"/>
    <property type="evidence" value="ECO:0007669"/>
    <property type="project" value="UniProtKB-KW"/>
</dbReference>
<dbReference type="Proteomes" id="UP000070463">
    <property type="component" value="Unassembled WGS sequence"/>
</dbReference>
<evidence type="ECO:0000313" key="9">
    <source>
        <dbReference type="Proteomes" id="UP000070463"/>
    </source>
</evidence>
<name>A0A133URS1_9EURY</name>
<dbReference type="InterPro" id="IPR044068">
    <property type="entry name" value="CB"/>
</dbReference>
<organism evidence="8 9">
    <name type="scientific">candidate division MSBL1 archaeon SCGC-AAA259I09</name>
    <dbReference type="NCBI Taxonomy" id="1698267"/>
    <lineage>
        <taxon>Archaea</taxon>
        <taxon>Methanobacteriati</taxon>
        <taxon>Methanobacteriota</taxon>
        <taxon>candidate division MSBL1</taxon>
    </lineage>
</organism>
<proteinExistence type="predicted"/>
<keyword evidence="3" id="KW-0233">DNA recombination</keyword>
<dbReference type="Pfam" id="PF00589">
    <property type="entry name" value="Phage_integrase"/>
    <property type="match status" value="1"/>
</dbReference>
<dbReference type="InterPro" id="IPR013762">
    <property type="entry name" value="Integrase-like_cat_sf"/>
</dbReference>
<feature type="domain" description="Core-binding (CB)" evidence="7">
    <location>
        <begin position="1"/>
        <end position="102"/>
    </location>
</feature>
<dbReference type="InterPro" id="IPR050090">
    <property type="entry name" value="Tyrosine_recombinase_XerCD"/>
</dbReference>
<dbReference type="PROSITE" id="PS51898">
    <property type="entry name" value="TYR_RECOMBINASE"/>
    <property type="match status" value="1"/>
</dbReference>
<accession>A0A133URS1</accession>
<evidence type="ECO:0000256" key="2">
    <source>
        <dbReference type="ARBA" id="ARBA00023125"/>
    </source>
</evidence>
<reference evidence="8 9" key="1">
    <citation type="journal article" date="2016" name="Sci. Rep.">
        <title>Metabolic traits of an uncultured archaeal lineage -MSBL1- from brine pools of the Red Sea.</title>
        <authorList>
            <person name="Mwirichia R."/>
            <person name="Alam I."/>
            <person name="Rashid M."/>
            <person name="Vinu M."/>
            <person name="Ba-Alawi W."/>
            <person name="Anthony Kamau A."/>
            <person name="Kamanda Ngugi D."/>
            <person name="Goker M."/>
            <person name="Klenk H.P."/>
            <person name="Bajic V."/>
            <person name="Stingl U."/>
        </authorList>
    </citation>
    <scope>NUCLEOTIDE SEQUENCE [LARGE SCALE GENOMIC DNA]</scope>
    <source>
        <strain evidence="8">SCGC-AAA259I09</strain>
    </source>
</reference>
<dbReference type="SUPFAM" id="SSF56349">
    <property type="entry name" value="DNA breaking-rejoining enzymes"/>
    <property type="match status" value="1"/>
</dbReference>
<evidence type="ECO:0000259" key="6">
    <source>
        <dbReference type="PROSITE" id="PS51898"/>
    </source>
</evidence>
<feature type="coiled-coil region" evidence="5">
    <location>
        <begin position="356"/>
        <end position="400"/>
    </location>
</feature>
<feature type="domain" description="Tyr recombinase" evidence="6">
    <location>
        <begin position="116"/>
        <end position="316"/>
    </location>
</feature>
<evidence type="ECO:0000256" key="1">
    <source>
        <dbReference type="ARBA" id="ARBA00022908"/>
    </source>
</evidence>
<dbReference type="PROSITE" id="PS51900">
    <property type="entry name" value="CB"/>
    <property type="match status" value="1"/>
</dbReference>
<dbReference type="GO" id="GO:0003677">
    <property type="term" value="F:DNA binding"/>
    <property type="evidence" value="ECO:0007669"/>
    <property type="project" value="UniProtKB-UniRule"/>
</dbReference>
<keyword evidence="9" id="KW-1185">Reference proteome</keyword>
<dbReference type="Gene3D" id="1.10.150.130">
    <property type="match status" value="1"/>
</dbReference>
<gene>
    <name evidence="8" type="ORF">AKJ37_04115</name>
</gene>
<keyword evidence="2 4" id="KW-0238">DNA-binding</keyword>
<dbReference type="InterPro" id="IPR002104">
    <property type="entry name" value="Integrase_catalytic"/>
</dbReference>
<evidence type="ECO:0000259" key="7">
    <source>
        <dbReference type="PROSITE" id="PS51900"/>
    </source>
</evidence>
<dbReference type="PANTHER" id="PTHR30349">
    <property type="entry name" value="PHAGE INTEGRASE-RELATED"/>
    <property type="match status" value="1"/>
</dbReference>
<dbReference type="PANTHER" id="PTHR30349:SF41">
    <property type="entry name" value="INTEGRASE_RECOMBINASE PROTEIN MJ0367-RELATED"/>
    <property type="match status" value="1"/>
</dbReference>
<evidence type="ECO:0008006" key="10">
    <source>
        <dbReference type="Google" id="ProtNLM"/>
    </source>
</evidence>
<evidence type="ECO:0000256" key="3">
    <source>
        <dbReference type="ARBA" id="ARBA00023172"/>
    </source>
</evidence>
<dbReference type="AlphaFoldDB" id="A0A133URS1"/>
<sequence>MVDVESFEEFRQWVSGKSRQTRSHYKSSLRKFCEFHGMSPRELVAEAREGPDEGSEAPWLEERAADRRLKEWHEHLVEEGGVSRNSAATYWRHIKSFYKEFGVEISADTPKGGRENSRPELDAEDVKRMADAAPSLRDRAMIWVGFQAGMNPAEVCRLDVGDVERQLEGGGCPICIEKTRKKTYRDHETWIHREAAEALRNYLAERERKEGELDPGDPLFVKHSVRKGDRRLTEDIVRKVMREVRDRVGEDIEKVRDRLDQQTNPLAFKFLRRAFGIACDNADVPSKYKDYWLGHAPPYNGAYQGLTKKKQREKYQQLAAEINPSTTRPGADERLLESVEEVVEEKFGEVGAEKVMPEIKNRLEELDSRISKVEEQKKRIEELEEEVKDFREWKKEVKSQDYWGNVLAKKARVMEKTGKLERGEQSKE</sequence>
<dbReference type="EMBL" id="LHXR01000052">
    <property type="protein sequence ID" value="KXA96934.1"/>
    <property type="molecule type" value="Genomic_DNA"/>
</dbReference>
<dbReference type="InterPro" id="IPR010998">
    <property type="entry name" value="Integrase_recombinase_N"/>
</dbReference>
<evidence type="ECO:0000313" key="8">
    <source>
        <dbReference type="EMBL" id="KXA96934.1"/>
    </source>
</evidence>
<dbReference type="Gene3D" id="1.10.443.10">
    <property type="entry name" value="Intergrase catalytic core"/>
    <property type="match status" value="1"/>
</dbReference>
<keyword evidence="1" id="KW-0229">DNA integration</keyword>
<protein>
    <recommendedName>
        <fullName evidence="10">Tyr recombinase domain-containing protein</fullName>
    </recommendedName>
</protein>
<dbReference type="InterPro" id="IPR011010">
    <property type="entry name" value="DNA_brk_join_enz"/>
</dbReference>
<dbReference type="GO" id="GO:0015074">
    <property type="term" value="P:DNA integration"/>
    <property type="evidence" value="ECO:0007669"/>
    <property type="project" value="UniProtKB-KW"/>
</dbReference>
<evidence type="ECO:0000256" key="5">
    <source>
        <dbReference type="SAM" id="Coils"/>
    </source>
</evidence>
<comment type="caution">
    <text evidence="8">The sequence shown here is derived from an EMBL/GenBank/DDBJ whole genome shotgun (WGS) entry which is preliminary data.</text>
</comment>